<evidence type="ECO:0000313" key="3">
    <source>
        <dbReference type="EMBL" id="TKA01972.1"/>
    </source>
</evidence>
<comment type="caution">
    <text evidence="3">The sequence shown here is derived from an EMBL/GenBank/DDBJ whole genome shotgun (WGS) entry which is preliminary data.</text>
</comment>
<dbReference type="EMBL" id="SUMC01000067">
    <property type="protein sequence ID" value="TKA01972.1"/>
    <property type="molecule type" value="Genomic_DNA"/>
</dbReference>
<proteinExistence type="predicted"/>
<evidence type="ECO:0000256" key="2">
    <source>
        <dbReference type="SAM" id="SignalP"/>
    </source>
</evidence>
<keyword evidence="4" id="KW-1185">Reference proteome</keyword>
<dbReference type="RefSeq" id="WP_136728986.1">
    <property type="nucleotide sequence ID" value="NZ_SUMC01000067.1"/>
</dbReference>
<accession>A0A4U0RZT0</accession>
<dbReference type="OrthoDB" id="1399160at2"/>
<organism evidence="3 4">
    <name type="scientific">Actinacidiphila oryziradicis</name>
    <dbReference type="NCBI Taxonomy" id="2571141"/>
    <lineage>
        <taxon>Bacteria</taxon>
        <taxon>Bacillati</taxon>
        <taxon>Actinomycetota</taxon>
        <taxon>Actinomycetes</taxon>
        <taxon>Kitasatosporales</taxon>
        <taxon>Streptomycetaceae</taxon>
        <taxon>Actinacidiphila</taxon>
    </lineage>
</organism>
<feature type="chain" id="PRO_5039138402" description="Cell wall-binding repeat-containing protein" evidence="2">
    <location>
        <begin position="41"/>
        <end position="528"/>
    </location>
</feature>
<evidence type="ECO:0008006" key="5">
    <source>
        <dbReference type="Google" id="ProtNLM"/>
    </source>
</evidence>
<reference evidence="3 4" key="1">
    <citation type="submission" date="2019-04" db="EMBL/GenBank/DDBJ databases">
        <title>Streptomyces oryziradicis sp. nov., a novel actinomycete isolated from rhizosphere soil of rice (Oryza sativa L.).</title>
        <authorList>
            <person name="Li C."/>
        </authorList>
    </citation>
    <scope>NUCLEOTIDE SEQUENCE [LARGE SCALE GENOMIC DNA]</scope>
    <source>
        <strain evidence="3 4">NEAU-C40</strain>
    </source>
</reference>
<gene>
    <name evidence="3" type="ORF">FCI23_39555</name>
</gene>
<name>A0A4U0RZT0_9ACTN</name>
<keyword evidence="2" id="KW-0732">Signal</keyword>
<feature type="signal peptide" evidence="2">
    <location>
        <begin position="1"/>
        <end position="40"/>
    </location>
</feature>
<evidence type="ECO:0000256" key="1">
    <source>
        <dbReference type="SAM" id="MobiDB-lite"/>
    </source>
</evidence>
<protein>
    <recommendedName>
        <fullName evidence="5">Cell wall-binding repeat-containing protein</fullName>
    </recommendedName>
</protein>
<evidence type="ECO:0000313" key="4">
    <source>
        <dbReference type="Proteomes" id="UP000305778"/>
    </source>
</evidence>
<feature type="region of interest" description="Disordered" evidence="1">
    <location>
        <begin position="54"/>
        <end position="124"/>
    </location>
</feature>
<dbReference type="Proteomes" id="UP000305778">
    <property type="component" value="Unassembled WGS sequence"/>
</dbReference>
<dbReference type="AlphaFoldDB" id="A0A4U0RZT0"/>
<sequence>MRTNGVRSRQIRPERIRMRIRKRAALAGGAIAVATALVSAAALGLADSDTARSVGHGTAVGGGPPPASPGATGGGPATPAAPGATGGGPATPAAPGADKNLFPFGPPTGNGDFQVPAPPEAPTLVPTIGTKTTQRLYGTDAFQKAVSVTQHVWPAAIPANAPGETDNVPDRPWGVTLVTPDDPLTAITAIPLIHFPDDAPILYVTKTGIPQVTLNELKRLGDTGIVRNRNIDAFLVGAAANRGVRAQLKAIGMTFQSVTAPSIPGLANAVDKVYGGIQNPDTGVPQMGTSASSTGGGMMDVMIGPMDGEDWQYALPATHFSSHMPVALQWVHKDSIPDETVAALQRRQGHAQIYLMGGPEQISPKVAKKLTAYGSVSRIDNDDAVAFNTPPKNTVTSSALAFAKMWDPAGEMGWGIRGPGHGFTLVRRDDWQGAVASAPLSHLGFHSPLILTDRADKLPPAVDAYLKQVAPSYLQTPAEGPYNMTYVIGDWKNITWPLQAHVDYISEMSNRQIWNNANGSRYSDSGQP</sequence>